<gene>
    <name evidence="1" type="ORF">DPV69_20455</name>
</gene>
<evidence type="ECO:0000313" key="2">
    <source>
        <dbReference type="Proteomes" id="UP000284120"/>
    </source>
</evidence>
<dbReference type="AlphaFoldDB" id="A0A443YIU5"/>
<sequence length="315" mass="34760">MKKISLLLYISTCLFILSCKKSSNNNTDDQQPPTTVDYKPNTTVYGTNNYVKFIVGDLNSPIILASPHDGTIIPDGWPQRDNPDAVIVRDLYVTALTTEISNALYSRTGLRPHMIVNDVARSRMEPNRALEEAYHKTEAANQLWREYHAFLKGAQEMVQKNVGKGLFLDMHGHGHTVPRVEVGYIVSKANLNGTDAGLNSLATTSSIYHLSTISAYPFSQLIRGDYAFGTLLENEGIRAVPSKQDPKPNNDDYFNGGYCTLTYGSKTSGAVSAIQLETHGPNLRNNPTERKASGAKIADAIIKYMQSHYGLFLGK</sequence>
<dbReference type="Gene3D" id="3.40.630.40">
    <property type="entry name" value="Zn-dependent exopeptidases"/>
    <property type="match status" value="1"/>
</dbReference>
<evidence type="ECO:0000313" key="1">
    <source>
        <dbReference type="EMBL" id="RWU03649.1"/>
    </source>
</evidence>
<proteinExistence type="predicted"/>
<dbReference type="PROSITE" id="PS51257">
    <property type="entry name" value="PROKAR_LIPOPROTEIN"/>
    <property type="match status" value="1"/>
</dbReference>
<reference evidence="1 2" key="1">
    <citation type="submission" date="2018-06" db="EMBL/GenBank/DDBJ databases">
        <title>Pedobacter endophyticus sp. nov., an endophytic bacterium isolated from a leaf of Triticum aestivum.</title>
        <authorList>
            <person name="Zhang L."/>
        </authorList>
    </citation>
    <scope>NUCLEOTIDE SEQUENCE [LARGE SCALE GENOMIC DNA]</scope>
    <source>
        <strain evidence="1 2">CM134L-2</strain>
    </source>
</reference>
<dbReference type="SUPFAM" id="SSF53187">
    <property type="entry name" value="Zn-dependent exopeptidases"/>
    <property type="match status" value="1"/>
</dbReference>
<protein>
    <recommendedName>
        <fullName evidence="3">N-formylglutamate amidohydrolase</fullName>
    </recommendedName>
</protein>
<name>A0A443YIU5_9SPHI</name>
<evidence type="ECO:0008006" key="3">
    <source>
        <dbReference type="Google" id="ProtNLM"/>
    </source>
</evidence>
<keyword evidence="2" id="KW-1185">Reference proteome</keyword>
<dbReference type="Proteomes" id="UP000284120">
    <property type="component" value="Unassembled WGS sequence"/>
</dbReference>
<dbReference type="OrthoDB" id="1404271at2"/>
<dbReference type="RefSeq" id="WP_113649300.1">
    <property type="nucleotide sequence ID" value="NZ_QMHN01000009.1"/>
</dbReference>
<dbReference type="EMBL" id="SAYW01000009">
    <property type="protein sequence ID" value="RWU03649.1"/>
    <property type="molecule type" value="Genomic_DNA"/>
</dbReference>
<organism evidence="1 2">
    <name type="scientific">Pedobacter chitinilyticus</name>
    <dbReference type="NCBI Taxonomy" id="2233776"/>
    <lineage>
        <taxon>Bacteria</taxon>
        <taxon>Pseudomonadati</taxon>
        <taxon>Bacteroidota</taxon>
        <taxon>Sphingobacteriia</taxon>
        <taxon>Sphingobacteriales</taxon>
        <taxon>Sphingobacteriaceae</taxon>
        <taxon>Pedobacter</taxon>
    </lineage>
</organism>
<comment type="caution">
    <text evidence="1">The sequence shown here is derived from an EMBL/GenBank/DDBJ whole genome shotgun (WGS) entry which is preliminary data.</text>
</comment>
<accession>A0A443YIU5</accession>